<dbReference type="AlphaFoldDB" id="A0A0A9A7N0"/>
<protein>
    <submittedName>
        <fullName evidence="1">Uncharacterized protein</fullName>
    </submittedName>
</protein>
<evidence type="ECO:0000313" key="1">
    <source>
        <dbReference type="EMBL" id="JAD47664.1"/>
    </source>
</evidence>
<organism evidence="1">
    <name type="scientific">Arundo donax</name>
    <name type="common">Giant reed</name>
    <name type="synonym">Donax arundinaceus</name>
    <dbReference type="NCBI Taxonomy" id="35708"/>
    <lineage>
        <taxon>Eukaryota</taxon>
        <taxon>Viridiplantae</taxon>
        <taxon>Streptophyta</taxon>
        <taxon>Embryophyta</taxon>
        <taxon>Tracheophyta</taxon>
        <taxon>Spermatophyta</taxon>
        <taxon>Magnoliopsida</taxon>
        <taxon>Liliopsida</taxon>
        <taxon>Poales</taxon>
        <taxon>Poaceae</taxon>
        <taxon>PACMAD clade</taxon>
        <taxon>Arundinoideae</taxon>
        <taxon>Arundineae</taxon>
        <taxon>Arundo</taxon>
    </lineage>
</organism>
<reference evidence="1" key="1">
    <citation type="submission" date="2014-09" db="EMBL/GenBank/DDBJ databases">
        <authorList>
            <person name="Magalhaes I.L.F."/>
            <person name="Oliveira U."/>
            <person name="Santos F.R."/>
            <person name="Vidigal T.H.D.A."/>
            <person name="Brescovit A.D."/>
            <person name="Santos A.J."/>
        </authorList>
    </citation>
    <scope>NUCLEOTIDE SEQUENCE</scope>
    <source>
        <tissue evidence="1">Shoot tissue taken approximately 20 cm above the soil surface</tissue>
    </source>
</reference>
<accession>A0A0A9A7N0</accession>
<proteinExistence type="predicted"/>
<dbReference type="EMBL" id="GBRH01250231">
    <property type="protein sequence ID" value="JAD47664.1"/>
    <property type="molecule type" value="Transcribed_RNA"/>
</dbReference>
<sequence>MNTGHTHWIFESPYIISAVAFRTLRRPSPSSAVQLHHAASSLHP</sequence>
<name>A0A0A9A7N0_ARUDO</name>
<reference evidence="1" key="2">
    <citation type="journal article" date="2015" name="Data Brief">
        <title>Shoot transcriptome of the giant reed, Arundo donax.</title>
        <authorList>
            <person name="Barrero R.A."/>
            <person name="Guerrero F.D."/>
            <person name="Moolhuijzen P."/>
            <person name="Goolsby J.A."/>
            <person name="Tidwell J."/>
            <person name="Bellgard S.E."/>
            <person name="Bellgard M.I."/>
        </authorList>
    </citation>
    <scope>NUCLEOTIDE SEQUENCE</scope>
    <source>
        <tissue evidence="1">Shoot tissue taken approximately 20 cm above the soil surface</tissue>
    </source>
</reference>